<dbReference type="AlphaFoldDB" id="A0A4P7HKE2"/>
<dbReference type="Proteomes" id="UP000296374">
    <property type="component" value="Chromosome"/>
</dbReference>
<dbReference type="RefSeq" id="WP_135312864.1">
    <property type="nucleotide sequence ID" value="NZ_CP038439.1"/>
</dbReference>
<keyword evidence="1" id="KW-1133">Transmembrane helix</keyword>
<evidence type="ECO:0000256" key="1">
    <source>
        <dbReference type="SAM" id="Phobius"/>
    </source>
</evidence>
<evidence type="ECO:0000313" key="3">
    <source>
        <dbReference type="Proteomes" id="UP000296374"/>
    </source>
</evidence>
<dbReference type="EMBL" id="CP038439">
    <property type="protein sequence ID" value="QBX34575.1"/>
    <property type="molecule type" value="Genomic_DNA"/>
</dbReference>
<keyword evidence="1" id="KW-0472">Membrane</keyword>
<gene>
    <name evidence="2" type="ORF">E4191_07520</name>
</gene>
<name>A0A4P7HKE2_9RHOB</name>
<protein>
    <submittedName>
        <fullName evidence="2">Uncharacterized protein</fullName>
    </submittedName>
</protein>
<evidence type="ECO:0000313" key="2">
    <source>
        <dbReference type="EMBL" id="QBX34575.1"/>
    </source>
</evidence>
<organism evidence="2 3">
    <name type="scientific">Paracoccus liaowanqingii</name>
    <dbReference type="NCBI Taxonomy" id="2560053"/>
    <lineage>
        <taxon>Bacteria</taxon>
        <taxon>Pseudomonadati</taxon>
        <taxon>Pseudomonadota</taxon>
        <taxon>Alphaproteobacteria</taxon>
        <taxon>Rhodobacterales</taxon>
        <taxon>Paracoccaceae</taxon>
        <taxon>Paracoccus</taxon>
    </lineage>
</organism>
<sequence length="168" mass="17547">MTTILMLLALVAIAAFLMPSLWRLARAATVSGAMLLLLVMLAAAQELPGSGLIAAVLPQLLEILAVLLMAALTGAAAWAKRKFGIDIEAKHRDALHSALMTGARLAAARQMTGAAATALVLDYARQSVPDALAKLSPPASVLKDLAEAKVQEVVQDKLTGPLGKFDTR</sequence>
<feature type="transmembrane region" description="Helical" evidence="1">
    <location>
        <begin position="51"/>
        <end position="72"/>
    </location>
</feature>
<keyword evidence="1" id="KW-0812">Transmembrane</keyword>
<reference evidence="3" key="1">
    <citation type="submission" date="2019-03" db="EMBL/GenBank/DDBJ databases">
        <authorList>
            <person name="Li J."/>
        </authorList>
    </citation>
    <scope>NUCLEOTIDE SEQUENCE [LARGE SCALE GENOMIC DNA]</scope>
    <source>
        <strain evidence="3">2251</strain>
    </source>
</reference>
<accession>A0A4P7HKE2</accession>
<dbReference type="KEGG" id="plia:E4191_07520"/>
<proteinExistence type="predicted"/>